<keyword evidence="2" id="KW-0732">Signal</keyword>
<dbReference type="Pfam" id="PF03662">
    <property type="entry name" value="Glyco_hydro_79n"/>
    <property type="match status" value="1"/>
</dbReference>
<name>A0A068VBX4_COFCA</name>
<evidence type="ECO:0000313" key="3">
    <source>
        <dbReference type="EMBL" id="CDP18206.1"/>
    </source>
</evidence>
<keyword evidence="4" id="KW-1185">Reference proteome</keyword>
<dbReference type="SUPFAM" id="SSF51445">
    <property type="entry name" value="(Trans)glycosidases"/>
    <property type="match status" value="1"/>
</dbReference>
<evidence type="ECO:0000313" key="4">
    <source>
        <dbReference type="Proteomes" id="UP000295252"/>
    </source>
</evidence>
<proteinExistence type="inferred from homology"/>
<dbReference type="InParanoid" id="A0A068VBX4"/>
<dbReference type="Gramene" id="CDP18206">
    <property type="protein sequence ID" value="CDP18206"/>
    <property type="gene ID" value="GSCOC_T00007113001"/>
</dbReference>
<dbReference type="STRING" id="49390.A0A068VBX4"/>
<gene>
    <name evidence="3" type="ORF">GSCOC_T00007113001</name>
</gene>
<dbReference type="InterPro" id="IPR017853">
    <property type="entry name" value="GH"/>
</dbReference>
<comment type="similarity">
    <text evidence="1">Belongs to the glycosyl hydrolase 79 family.</text>
</comment>
<evidence type="ECO:0000256" key="1">
    <source>
        <dbReference type="ARBA" id="ARBA00009800"/>
    </source>
</evidence>
<dbReference type="PANTHER" id="PTHR14363">
    <property type="entry name" value="HEPARANASE-RELATED"/>
    <property type="match status" value="1"/>
</dbReference>
<dbReference type="GO" id="GO:0009505">
    <property type="term" value="C:plant-type cell wall"/>
    <property type="evidence" value="ECO:0007669"/>
    <property type="project" value="TreeGrafter"/>
</dbReference>
<dbReference type="Gene3D" id="3.20.20.80">
    <property type="entry name" value="Glycosidases"/>
    <property type="match status" value="1"/>
</dbReference>
<sequence>MGLCIWLSLFSNSSIFVYSVIVKDIGTAQDLVFVDGISTIGEIDDAFICATLDWWLPEKYDYGTCSWDHASLLNQDLNNIILLNAVKAFSLLKIRLGGTLQDNVIYQTQSNQRCHSFVKNSSELFGFAQGCLPSSRRDELNSFFKKSGYVRSNTLVRLKLFGLNALNGRRIRSDGSTVGAWDSSNVEAFIRYTVEKGYNIYGWELGNIIYLSMVSLLQKCFFSYASDIIVLHNKVQEIYKDVANKPIVLAPGGFFDVNWFTDFLRRTNNAVDLYWNRLPFFFLFKSDGENDLPHLLIWL</sequence>
<dbReference type="OMA" id="GSERLCW"/>
<evidence type="ECO:0000256" key="2">
    <source>
        <dbReference type="SAM" id="SignalP"/>
    </source>
</evidence>
<feature type="chain" id="PRO_5001655765" evidence="2">
    <location>
        <begin position="20"/>
        <end position="299"/>
    </location>
</feature>
<dbReference type="GO" id="GO:0016020">
    <property type="term" value="C:membrane"/>
    <property type="evidence" value="ECO:0007669"/>
    <property type="project" value="InterPro"/>
</dbReference>
<dbReference type="PhylomeDB" id="A0A068VBX4"/>
<organism evidence="3 4">
    <name type="scientific">Coffea canephora</name>
    <name type="common">Robusta coffee</name>
    <dbReference type="NCBI Taxonomy" id="49390"/>
    <lineage>
        <taxon>Eukaryota</taxon>
        <taxon>Viridiplantae</taxon>
        <taxon>Streptophyta</taxon>
        <taxon>Embryophyta</taxon>
        <taxon>Tracheophyta</taxon>
        <taxon>Spermatophyta</taxon>
        <taxon>Magnoliopsida</taxon>
        <taxon>eudicotyledons</taxon>
        <taxon>Gunneridae</taxon>
        <taxon>Pentapetalae</taxon>
        <taxon>asterids</taxon>
        <taxon>lamiids</taxon>
        <taxon>Gentianales</taxon>
        <taxon>Rubiaceae</taxon>
        <taxon>Ixoroideae</taxon>
        <taxon>Gardenieae complex</taxon>
        <taxon>Bertiereae - Coffeeae clade</taxon>
        <taxon>Coffeeae</taxon>
        <taxon>Coffea</taxon>
    </lineage>
</organism>
<reference evidence="4" key="1">
    <citation type="journal article" date="2014" name="Science">
        <title>The coffee genome provides insight into the convergent evolution of caffeine biosynthesis.</title>
        <authorList>
            <person name="Denoeud F."/>
            <person name="Carretero-Paulet L."/>
            <person name="Dereeper A."/>
            <person name="Droc G."/>
            <person name="Guyot R."/>
            <person name="Pietrella M."/>
            <person name="Zheng C."/>
            <person name="Alberti A."/>
            <person name="Anthony F."/>
            <person name="Aprea G."/>
            <person name="Aury J.M."/>
            <person name="Bento P."/>
            <person name="Bernard M."/>
            <person name="Bocs S."/>
            <person name="Campa C."/>
            <person name="Cenci A."/>
            <person name="Combes M.C."/>
            <person name="Crouzillat D."/>
            <person name="Da Silva C."/>
            <person name="Daddiego L."/>
            <person name="De Bellis F."/>
            <person name="Dussert S."/>
            <person name="Garsmeur O."/>
            <person name="Gayraud T."/>
            <person name="Guignon V."/>
            <person name="Jahn K."/>
            <person name="Jamilloux V."/>
            <person name="Joet T."/>
            <person name="Labadie K."/>
            <person name="Lan T."/>
            <person name="Leclercq J."/>
            <person name="Lepelley M."/>
            <person name="Leroy T."/>
            <person name="Li L.T."/>
            <person name="Librado P."/>
            <person name="Lopez L."/>
            <person name="Munoz A."/>
            <person name="Noel B."/>
            <person name="Pallavicini A."/>
            <person name="Perrotta G."/>
            <person name="Poncet V."/>
            <person name="Pot D."/>
            <person name="Priyono X."/>
            <person name="Rigoreau M."/>
            <person name="Rouard M."/>
            <person name="Rozas J."/>
            <person name="Tranchant-Dubreuil C."/>
            <person name="VanBuren R."/>
            <person name="Zhang Q."/>
            <person name="Andrade A.C."/>
            <person name="Argout X."/>
            <person name="Bertrand B."/>
            <person name="de Kochko A."/>
            <person name="Graziosi G."/>
            <person name="Henry R.J."/>
            <person name="Jayarama X."/>
            <person name="Ming R."/>
            <person name="Nagai C."/>
            <person name="Rounsley S."/>
            <person name="Sankoff D."/>
            <person name="Giuliano G."/>
            <person name="Albert V.A."/>
            <person name="Wincker P."/>
            <person name="Lashermes P."/>
        </authorList>
    </citation>
    <scope>NUCLEOTIDE SEQUENCE [LARGE SCALE GENOMIC DNA]</scope>
    <source>
        <strain evidence="4">cv. DH200-94</strain>
    </source>
</reference>
<dbReference type="EMBL" id="HG739302">
    <property type="protein sequence ID" value="CDP18206.1"/>
    <property type="molecule type" value="Genomic_DNA"/>
</dbReference>
<dbReference type="AlphaFoldDB" id="A0A068VBX4"/>
<dbReference type="OrthoDB" id="726732at2759"/>
<feature type="signal peptide" evidence="2">
    <location>
        <begin position="1"/>
        <end position="19"/>
    </location>
</feature>
<protein>
    <submittedName>
        <fullName evidence="3">Uncharacterized protein</fullName>
    </submittedName>
</protein>
<dbReference type="InterPro" id="IPR005199">
    <property type="entry name" value="Glyco_hydro_79"/>
</dbReference>
<dbReference type="GO" id="GO:0004566">
    <property type="term" value="F:beta-glucuronidase activity"/>
    <property type="evidence" value="ECO:0007669"/>
    <property type="project" value="TreeGrafter"/>
</dbReference>
<dbReference type="PANTHER" id="PTHR14363:SF17">
    <property type="entry name" value="HEPARANASE-LIKE PROTEIN 3"/>
    <property type="match status" value="1"/>
</dbReference>
<dbReference type="Proteomes" id="UP000295252">
    <property type="component" value="Chromosome XI"/>
</dbReference>
<accession>A0A068VBX4</accession>